<dbReference type="InterPro" id="IPR050245">
    <property type="entry name" value="PrsA_foldase"/>
</dbReference>
<dbReference type="EMBL" id="SLVV01000026">
    <property type="protein sequence ID" value="TCN17310.1"/>
    <property type="molecule type" value="Genomic_DNA"/>
</dbReference>
<organism evidence="9 10">
    <name type="scientific">Mesobacillus foraminis</name>
    <dbReference type="NCBI Taxonomy" id="279826"/>
    <lineage>
        <taxon>Bacteria</taxon>
        <taxon>Bacillati</taxon>
        <taxon>Bacillota</taxon>
        <taxon>Bacilli</taxon>
        <taxon>Bacillales</taxon>
        <taxon>Bacillaceae</taxon>
        <taxon>Mesobacillus</taxon>
    </lineage>
</organism>
<protein>
    <recommendedName>
        <fullName evidence="2">peptidylprolyl isomerase</fullName>
        <ecNumber evidence="2">5.2.1.8</ecNumber>
    </recommendedName>
</protein>
<dbReference type="InterPro" id="IPR000297">
    <property type="entry name" value="PPIase_PpiC"/>
</dbReference>
<dbReference type="InterPro" id="IPR027304">
    <property type="entry name" value="Trigger_fact/SurA_dom_sf"/>
</dbReference>
<proteinExistence type="predicted"/>
<comment type="catalytic activity">
    <reaction evidence="1">
        <text>[protein]-peptidylproline (omega=180) = [protein]-peptidylproline (omega=0)</text>
        <dbReference type="Rhea" id="RHEA:16237"/>
        <dbReference type="Rhea" id="RHEA-COMP:10747"/>
        <dbReference type="Rhea" id="RHEA-COMP:10748"/>
        <dbReference type="ChEBI" id="CHEBI:83833"/>
        <dbReference type="ChEBI" id="CHEBI:83834"/>
        <dbReference type="EC" id="5.2.1.8"/>
    </reaction>
</comment>
<dbReference type="InterPro" id="IPR023058">
    <property type="entry name" value="PPIase_PpiC_CS"/>
</dbReference>
<evidence type="ECO:0000259" key="8">
    <source>
        <dbReference type="PROSITE" id="PS50198"/>
    </source>
</evidence>
<reference evidence="9 10" key="1">
    <citation type="journal article" date="2015" name="Stand. Genomic Sci.">
        <title>Genomic Encyclopedia of Bacterial and Archaeal Type Strains, Phase III: the genomes of soil and plant-associated and newly described type strains.</title>
        <authorList>
            <person name="Whitman W.B."/>
            <person name="Woyke T."/>
            <person name="Klenk H.P."/>
            <person name="Zhou Y."/>
            <person name="Lilburn T.G."/>
            <person name="Beck B.J."/>
            <person name="De Vos P."/>
            <person name="Vandamme P."/>
            <person name="Eisen J.A."/>
            <person name="Garrity G."/>
            <person name="Hugenholtz P."/>
            <person name="Kyrpides N.C."/>
        </authorList>
    </citation>
    <scope>NUCLEOTIDE SEQUENCE [LARGE SCALE GENOMIC DNA]</scope>
    <source>
        <strain evidence="9 10">CV53</strain>
    </source>
</reference>
<dbReference type="GO" id="GO:0003755">
    <property type="term" value="F:peptidyl-prolyl cis-trans isomerase activity"/>
    <property type="evidence" value="ECO:0007669"/>
    <property type="project" value="UniProtKB-KW"/>
</dbReference>
<keyword evidence="3" id="KW-0732">Signal</keyword>
<keyword evidence="5 6" id="KW-0413">Isomerase</keyword>
<keyword evidence="10" id="KW-1185">Reference proteome</keyword>
<evidence type="ECO:0000256" key="3">
    <source>
        <dbReference type="ARBA" id="ARBA00022729"/>
    </source>
</evidence>
<dbReference type="InterPro" id="IPR046357">
    <property type="entry name" value="PPIase_dom_sf"/>
</dbReference>
<dbReference type="Proteomes" id="UP000295689">
    <property type="component" value="Unassembled WGS sequence"/>
</dbReference>
<dbReference type="SUPFAM" id="SSF54534">
    <property type="entry name" value="FKBP-like"/>
    <property type="match status" value="1"/>
</dbReference>
<dbReference type="PANTHER" id="PTHR47245">
    <property type="entry name" value="PEPTIDYLPROLYL ISOMERASE"/>
    <property type="match status" value="1"/>
</dbReference>
<keyword evidence="7" id="KW-1133">Transmembrane helix</keyword>
<name>A0A4V6NKI1_9BACI</name>
<evidence type="ECO:0000313" key="9">
    <source>
        <dbReference type="EMBL" id="TCN17310.1"/>
    </source>
</evidence>
<evidence type="ECO:0000256" key="6">
    <source>
        <dbReference type="PROSITE-ProRule" id="PRU00278"/>
    </source>
</evidence>
<feature type="domain" description="PpiC" evidence="8">
    <location>
        <begin position="151"/>
        <end position="243"/>
    </location>
</feature>
<sequence length="293" mass="33715">MLDKKQLWLIIAALAIVNIVTVVYFMTRPGWGMEKETVATVGNQKINRQEWLNELEERYGKDTLRDLVDKKVIENMADQYDIKIPKKSLERELTLYKTLYGAEGQHLNDKAFEEEVKTNLMLEELLTKDAVISEKDIQRYYNENESLFDIPASYHLSQIIVSTLADAERTLKELEGGSSFSALAMERSLDEFSSNQGGDIGFVSEENERLAPSVLKEARDMQEGTWSGPIKLEKGYAILFLHEKMAGKKYTFSEVKDQIRRQLAIEQMDTPVSARAFWNEADVTWFYGNKEED</sequence>
<keyword evidence="7" id="KW-0812">Transmembrane</keyword>
<evidence type="ECO:0000313" key="10">
    <source>
        <dbReference type="Proteomes" id="UP000295689"/>
    </source>
</evidence>
<evidence type="ECO:0000256" key="4">
    <source>
        <dbReference type="ARBA" id="ARBA00023110"/>
    </source>
</evidence>
<dbReference type="PROSITE" id="PS01096">
    <property type="entry name" value="PPIC_PPIASE_1"/>
    <property type="match status" value="1"/>
</dbReference>
<feature type="transmembrane region" description="Helical" evidence="7">
    <location>
        <begin position="6"/>
        <end position="26"/>
    </location>
</feature>
<keyword evidence="7" id="KW-0472">Membrane</keyword>
<dbReference type="RefSeq" id="WP_309136141.1">
    <property type="nucleotide sequence ID" value="NZ_JABUHM010000026.1"/>
</dbReference>
<dbReference type="Gene3D" id="1.10.4030.10">
    <property type="entry name" value="Porin chaperone SurA, peptide-binding domain"/>
    <property type="match status" value="1"/>
</dbReference>
<dbReference type="PANTHER" id="PTHR47245:SF1">
    <property type="entry name" value="FOLDASE PROTEIN PRSA"/>
    <property type="match status" value="1"/>
</dbReference>
<comment type="caution">
    <text evidence="9">The sequence shown here is derived from an EMBL/GenBank/DDBJ whole genome shotgun (WGS) entry which is preliminary data.</text>
</comment>
<dbReference type="Pfam" id="PF13145">
    <property type="entry name" value="Rotamase_2"/>
    <property type="match status" value="1"/>
</dbReference>
<dbReference type="PROSITE" id="PS50198">
    <property type="entry name" value="PPIC_PPIASE_2"/>
    <property type="match status" value="1"/>
</dbReference>
<keyword evidence="4 6" id="KW-0697">Rotamase</keyword>
<evidence type="ECO:0000256" key="1">
    <source>
        <dbReference type="ARBA" id="ARBA00000971"/>
    </source>
</evidence>
<evidence type="ECO:0000256" key="2">
    <source>
        <dbReference type="ARBA" id="ARBA00013194"/>
    </source>
</evidence>
<dbReference type="SUPFAM" id="SSF109998">
    <property type="entry name" value="Triger factor/SurA peptide-binding domain-like"/>
    <property type="match status" value="1"/>
</dbReference>
<dbReference type="Gene3D" id="3.10.50.40">
    <property type="match status" value="1"/>
</dbReference>
<dbReference type="EC" id="5.2.1.8" evidence="2"/>
<evidence type="ECO:0000256" key="5">
    <source>
        <dbReference type="ARBA" id="ARBA00023235"/>
    </source>
</evidence>
<accession>A0A4V6NKI1</accession>
<evidence type="ECO:0000256" key="7">
    <source>
        <dbReference type="SAM" id="Phobius"/>
    </source>
</evidence>
<gene>
    <name evidence="9" type="ORF">EV146_12611</name>
</gene>
<dbReference type="AlphaFoldDB" id="A0A4V6NKI1"/>